<dbReference type="InterPro" id="IPR011711">
    <property type="entry name" value="GntR_C"/>
</dbReference>
<dbReference type="Proteomes" id="UP000024329">
    <property type="component" value="Unassembled WGS sequence"/>
</dbReference>
<dbReference type="Pfam" id="PF00392">
    <property type="entry name" value="GntR"/>
    <property type="match status" value="1"/>
</dbReference>
<evidence type="ECO:0000313" key="5">
    <source>
        <dbReference type="EMBL" id="EZP84744.1"/>
    </source>
</evidence>
<dbReference type="SUPFAM" id="SSF46785">
    <property type="entry name" value="Winged helix' DNA-binding domain"/>
    <property type="match status" value="1"/>
</dbReference>
<dbReference type="eggNOG" id="COG2186">
    <property type="taxonomic scope" value="Bacteria"/>
</dbReference>
<dbReference type="Gene3D" id="1.20.120.530">
    <property type="entry name" value="GntR ligand-binding domain-like"/>
    <property type="match status" value="1"/>
</dbReference>
<evidence type="ECO:0000256" key="3">
    <source>
        <dbReference type="ARBA" id="ARBA00023163"/>
    </source>
</evidence>
<reference evidence="5 6" key="1">
    <citation type="submission" date="2014-03" db="EMBL/GenBank/DDBJ databases">
        <title>Whole genome sequence of Novosphingobium resinovorum KF1.</title>
        <authorList>
            <person name="Gan H.M."/>
            <person name="Gan H.Y."/>
            <person name="Chew T.H."/>
            <person name="Savka M.A."/>
        </authorList>
    </citation>
    <scope>NUCLEOTIDE SEQUENCE [LARGE SCALE GENOMIC DNA]</scope>
    <source>
        <strain evidence="5 6">KF1</strain>
    </source>
</reference>
<dbReference type="AlphaFoldDB" id="A0A031K6A0"/>
<gene>
    <name evidence="5" type="ORF">BV97_00503</name>
</gene>
<keyword evidence="1" id="KW-0805">Transcription regulation</keyword>
<dbReference type="GO" id="GO:0003677">
    <property type="term" value="F:DNA binding"/>
    <property type="evidence" value="ECO:0007669"/>
    <property type="project" value="UniProtKB-KW"/>
</dbReference>
<dbReference type="SMART" id="SM00345">
    <property type="entry name" value="HTH_GNTR"/>
    <property type="match status" value="1"/>
</dbReference>
<dbReference type="STRING" id="158500.BES08_02575"/>
<keyword evidence="2" id="KW-0238">DNA-binding</keyword>
<protein>
    <submittedName>
        <fullName evidence="5">GntR family transcriptional regulator</fullName>
    </submittedName>
</protein>
<dbReference type="InterPro" id="IPR000524">
    <property type="entry name" value="Tscrpt_reg_HTH_GntR"/>
</dbReference>
<evidence type="ECO:0000256" key="2">
    <source>
        <dbReference type="ARBA" id="ARBA00023125"/>
    </source>
</evidence>
<dbReference type="GO" id="GO:0003700">
    <property type="term" value="F:DNA-binding transcription factor activity"/>
    <property type="evidence" value="ECO:0007669"/>
    <property type="project" value="InterPro"/>
</dbReference>
<dbReference type="Gene3D" id="1.10.10.10">
    <property type="entry name" value="Winged helix-like DNA-binding domain superfamily/Winged helix DNA-binding domain"/>
    <property type="match status" value="1"/>
</dbReference>
<dbReference type="PANTHER" id="PTHR43537:SF5">
    <property type="entry name" value="UXU OPERON TRANSCRIPTIONAL REGULATOR"/>
    <property type="match status" value="1"/>
</dbReference>
<dbReference type="InterPro" id="IPR036388">
    <property type="entry name" value="WH-like_DNA-bd_sf"/>
</dbReference>
<evidence type="ECO:0000313" key="6">
    <source>
        <dbReference type="Proteomes" id="UP000024329"/>
    </source>
</evidence>
<dbReference type="Pfam" id="PF07729">
    <property type="entry name" value="FCD"/>
    <property type="match status" value="1"/>
</dbReference>
<dbReference type="InterPro" id="IPR008920">
    <property type="entry name" value="TF_FadR/GntR_C"/>
</dbReference>
<feature type="domain" description="HTH gntR-type" evidence="4">
    <location>
        <begin position="16"/>
        <end position="84"/>
    </location>
</feature>
<comment type="caution">
    <text evidence="5">The sequence shown here is derived from an EMBL/GenBank/DDBJ whole genome shotgun (WGS) entry which is preliminary data.</text>
</comment>
<dbReference type="CDD" id="cd07377">
    <property type="entry name" value="WHTH_GntR"/>
    <property type="match status" value="1"/>
</dbReference>
<sequence length="257" mass="28924">MKGQQADVEHVEMQPPRLYRKVAARLMQEVREGRYPVGARMPAERELAVTMGVSRPVVREALLALEVMGVVEVRIGSGAYVLRQPDEAPSSPAADVTPMELAQARLIFEGEAASLAAANITDEDIAVLRRAIVEMGRHDGSFEDWQAALTDFHMTVARATHNVAVERGVRDLWEMRSRSPECRRMLEEARARNYRYSLEQHVEIAAALEARDPVRARAAVRMHLEGSIEHLLMAIEERAVAEARARVAEMRSRYFSR</sequence>
<dbReference type="PANTHER" id="PTHR43537">
    <property type="entry name" value="TRANSCRIPTIONAL REGULATOR, GNTR FAMILY"/>
    <property type="match status" value="1"/>
</dbReference>
<dbReference type="InterPro" id="IPR036390">
    <property type="entry name" value="WH_DNA-bd_sf"/>
</dbReference>
<dbReference type="SMART" id="SM00895">
    <property type="entry name" value="FCD"/>
    <property type="match status" value="1"/>
</dbReference>
<dbReference type="SUPFAM" id="SSF48008">
    <property type="entry name" value="GntR ligand-binding domain-like"/>
    <property type="match status" value="1"/>
</dbReference>
<dbReference type="EMBL" id="JFYZ01000001">
    <property type="protein sequence ID" value="EZP84744.1"/>
    <property type="molecule type" value="Genomic_DNA"/>
</dbReference>
<accession>A0A031K6A0</accession>
<dbReference type="PROSITE" id="PS50949">
    <property type="entry name" value="HTH_GNTR"/>
    <property type="match status" value="1"/>
</dbReference>
<dbReference type="PRINTS" id="PR00035">
    <property type="entry name" value="HTHGNTR"/>
</dbReference>
<evidence type="ECO:0000259" key="4">
    <source>
        <dbReference type="PROSITE" id="PS50949"/>
    </source>
</evidence>
<keyword evidence="3" id="KW-0804">Transcription</keyword>
<organism evidence="5 6">
    <name type="scientific">Novosphingobium resinovorum</name>
    <dbReference type="NCBI Taxonomy" id="158500"/>
    <lineage>
        <taxon>Bacteria</taxon>
        <taxon>Pseudomonadati</taxon>
        <taxon>Pseudomonadota</taxon>
        <taxon>Alphaproteobacteria</taxon>
        <taxon>Sphingomonadales</taxon>
        <taxon>Sphingomonadaceae</taxon>
        <taxon>Novosphingobium</taxon>
    </lineage>
</organism>
<dbReference type="RefSeq" id="WP_008832327.1">
    <property type="nucleotide sequence ID" value="NZ_CP017075.1"/>
</dbReference>
<proteinExistence type="predicted"/>
<evidence type="ECO:0000256" key="1">
    <source>
        <dbReference type="ARBA" id="ARBA00023015"/>
    </source>
</evidence>
<name>A0A031K6A0_9SPHN</name>
<dbReference type="PATRIC" id="fig|158500.4.peg.522"/>